<dbReference type="PROSITE" id="PS50110">
    <property type="entry name" value="RESPONSE_REGULATORY"/>
    <property type="match status" value="2"/>
</dbReference>
<reference evidence="4 5" key="1">
    <citation type="journal article" date="2008" name="Int. J. Syst. Evol. Microbiol.">
        <title>Luteimonas marina sp. nov., isolated from seawater.</title>
        <authorList>
            <person name="Baik K.S."/>
            <person name="Park S.C."/>
            <person name="Kim M.S."/>
            <person name="Kim E.M."/>
            <person name="Park C."/>
            <person name="Chun J."/>
            <person name="Seong C.N."/>
        </authorList>
    </citation>
    <scope>NUCLEOTIDE SEQUENCE [LARGE SCALE GENOMIC DNA]</scope>
    <source>
        <strain evidence="4 5">FR1330</strain>
    </source>
</reference>
<dbReference type="InterPro" id="IPR011006">
    <property type="entry name" value="CheY-like_superfamily"/>
</dbReference>
<name>A0A5C5U9M1_9GAMM</name>
<dbReference type="SMART" id="SM00448">
    <property type="entry name" value="REC"/>
    <property type="match status" value="2"/>
</dbReference>
<dbReference type="AlphaFoldDB" id="A0A5C5U9M1"/>
<dbReference type="Proteomes" id="UP000319980">
    <property type="component" value="Unassembled WGS sequence"/>
</dbReference>
<evidence type="ECO:0000313" key="5">
    <source>
        <dbReference type="Proteomes" id="UP000319980"/>
    </source>
</evidence>
<gene>
    <name evidence="4" type="ORF">FQY83_06180</name>
</gene>
<organism evidence="4 5">
    <name type="scientific">Luteimonas marina</name>
    <dbReference type="NCBI Taxonomy" id="488485"/>
    <lineage>
        <taxon>Bacteria</taxon>
        <taxon>Pseudomonadati</taxon>
        <taxon>Pseudomonadota</taxon>
        <taxon>Gammaproteobacteria</taxon>
        <taxon>Lysobacterales</taxon>
        <taxon>Lysobacteraceae</taxon>
        <taxon>Luteimonas</taxon>
    </lineage>
</organism>
<keyword evidence="5" id="KW-1185">Reference proteome</keyword>
<accession>A0A5C5U9M1</accession>
<evidence type="ECO:0000259" key="3">
    <source>
        <dbReference type="PROSITE" id="PS50110"/>
    </source>
</evidence>
<keyword evidence="1 2" id="KW-0597">Phosphoprotein</keyword>
<evidence type="ECO:0000256" key="2">
    <source>
        <dbReference type="PROSITE-ProRule" id="PRU00169"/>
    </source>
</evidence>
<dbReference type="Gene3D" id="3.40.50.2300">
    <property type="match status" value="2"/>
</dbReference>
<protein>
    <submittedName>
        <fullName evidence="4">Response regulator</fullName>
    </submittedName>
</protein>
<dbReference type="InterPro" id="IPR001789">
    <property type="entry name" value="Sig_transdc_resp-reg_receiver"/>
</dbReference>
<dbReference type="PANTHER" id="PTHR44591">
    <property type="entry name" value="STRESS RESPONSE REGULATOR PROTEIN 1"/>
    <property type="match status" value="1"/>
</dbReference>
<dbReference type="PANTHER" id="PTHR44591:SF3">
    <property type="entry name" value="RESPONSE REGULATORY DOMAIN-CONTAINING PROTEIN"/>
    <property type="match status" value="1"/>
</dbReference>
<feature type="domain" description="Response regulatory" evidence="3">
    <location>
        <begin position="15"/>
        <end position="133"/>
    </location>
</feature>
<dbReference type="RefSeq" id="WP_146386108.1">
    <property type="nucleotide sequence ID" value="NZ_VOHK01000002.1"/>
</dbReference>
<proteinExistence type="predicted"/>
<evidence type="ECO:0000313" key="4">
    <source>
        <dbReference type="EMBL" id="TWT22599.1"/>
    </source>
</evidence>
<comment type="caution">
    <text evidence="4">The sequence shown here is derived from an EMBL/GenBank/DDBJ whole genome shotgun (WGS) entry which is preliminary data.</text>
</comment>
<evidence type="ECO:0000256" key="1">
    <source>
        <dbReference type="ARBA" id="ARBA00022553"/>
    </source>
</evidence>
<sequence length="282" mass="30967">MNPHDLRHLESDKPRVLVVDGSKLVRKLIHAVLEKELPGVRVAEGGSLAEAREVLAGEPVDLVTTALVLPDGDGLQVARAVREAGGQRYVPVIVISGDVQSHLEDRRFTEDVTDYFDKSLGHNALAAFIRGYVQPQPIPDAHVLYIEDSRTVAVAIRRMLEAHQMRVTHVTNAEDAIAYLEAYADTDGAPGADLVLTDLYLKGELDGRDVLNKVRNGLGYGKRRLPVLVMTGDDNRDNQATLLRHGANDLVLKPIEERLLATKALFQLRLSRLPTAPVPPEP</sequence>
<dbReference type="GO" id="GO:0000160">
    <property type="term" value="P:phosphorelay signal transduction system"/>
    <property type="evidence" value="ECO:0007669"/>
    <property type="project" value="InterPro"/>
</dbReference>
<dbReference type="EMBL" id="VOHK01000002">
    <property type="protein sequence ID" value="TWT22599.1"/>
    <property type="molecule type" value="Genomic_DNA"/>
</dbReference>
<dbReference type="SUPFAM" id="SSF52172">
    <property type="entry name" value="CheY-like"/>
    <property type="match status" value="2"/>
</dbReference>
<dbReference type="Pfam" id="PF00072">
    <property type="entry name" value="Response_reg"/>
    <property type="match status" value="2"/>
</dbReference>
<dbReference type="CDD" id="cd00156">
    <property type="entry name" value="REC"/>
    <property type="match status" value="2"/>
</dbReference>
<dbReference type="OrthoDB" id="6192798at2"/>
<comment type="caution">
    <text evidence="2">Lacks conserved residue(s) required for the propagation of feature annotation.</text>
</comment>
<dbReference type="InterPro" id="IPR050595">
    <property type="entry name" value="Bact_response_regulator"/>
</dbReference>
<feature type="domain" description="Response regulatory" evidence="3">
    <location>
        <begin position="142"/>
        <end position="268"/>
    </location>
</feature>
<feature type="modified residue" description="4-aspartylphosphate" evidence="2">
    <location>
        <position position="198"/>
    </location>
</feature>